<reference evidence="5" key="1">
    <citation type="journal article" date="2022" name="Proc. Natl. Acad. Sci. U.S.A.">
        <title>Life cycle and functional genomics of the unicellular red alga Galdieria for elucidating algal and plant evolution and industrial use.</title>
        <authorList>
            <person name="Hirooka S."/>
            <person name="Itabashi T."/>
            <person name="Ichinose T.M."/>
            <person name="Onuma R."/>
            <person name="Fujiwara T."/>
            <person name="Yamashita S."/>
            <person name="Jong L.W."/>
            <person name="Tomita R."/>
            <person name="Iwane A.H."/>
            <person name="Miyagishima S.Y."/>
        </authorList>
    </citation>
    <scope>NUCLEOTIDE SEQUENCE</scope>
    <source>
        <strain evidence="5">NBRC 102759</strain>
    </source>
</reference>
<dbReference type="OrthoDB" id="509329at2759"/>
<evidence type="ECO:0000259" key="4">
    <source>
        <dbReference type="Pfam" id="PF06943"/>
    </source>
</evidence>
<dbReference type="AlphaFoldDB" id="A0A9C7UP14"/>
<gene>
    <name evidence="5" type="ORF">GpartN1_g1867.t1</name>
</gene>
<dbReference type="EMBL" id="BQMJ01000013">
    <property type="protein sequence ID" value="GJQ10076.1"/>
    <property type="molecule type" value="Genomic_DNA"/>
</dbReference>
<evidence type="ECO:0000256" key="3">
    <source>
        <dbReference type="SAM" id="MobiDB-lite"/>
    </source>
</evidence>
<dbReference type="NCBIfam" id="TIGR01053">
    <property type="entry name" value="LSD1"/>
    <property type="match status" value="1"/>
</dbReference>
<reference evidence="5" key="2">
    <citation type="submission" date="2022-01" db="EMBL/GenBank/DDBJ databases">
        <authorList>
            <person name="Hirooka S."/>
            <person name="Miyagishima S.Y."/>
        </authorList>
    </citation>
    <scope>NUCLEOTIDE SEQUENCE</scope>
    <source>
        <strain evidence="5">NBRC 102759</strain>
    </source>
</reference>
<feature type="domain" description="Zinc finger LSD1-type" evidence="4">
    <location>
        <begin position="159"/>
        <end position="183"/>
    </location>
</feature>
<name>A0A9C7UP14_9RHOD</name>
<feature type="region of interest" description="Disordered" evidence="3">
    <location>
        <begin position="196"/>
        <end position="230"/>
    </location>
</feature>
<dbReference type="Proteomes" id="UP001061958">
    <property type="component" value="Unassembled WGS sequence"/>
</dbReference>
<dbReference type="GO" id="GO:0005634">
    <property type="term" value="C:nucleus"/>
    <property type="evidence" value="ECO:0007669"/>
    <property type="project" value="UniProtKB-SubCell"/>
</dbReference>
<accession>A0A9C7UP14</accession>
<dbReference type="PANTHER" id="PTHR31747">
    <property type="entry name" value="PROTEIN LSD1"/>
    <property type="match status" value="1"/>
</dbReference>
<evidence type="ECO:0000313" key="6">
    <source>
        <dbReference type="Proteomes" id="UP001061958"/>
    </source>
</evidence>
<dbReference type="InterPro" id="IPR040319">
    <property type="entry name" value="LSD1-like"/>
</dbReference>
<dbReference type="Pfam" id="PF06943">
    <property type="entry name" value="zf-LSD1"/>
    <property type="match status" value="1"/>
</dbReference>
<sequence>MNHAEEEDGLPIAHSHMHASLPVASSRNLRQGSEQLSSLGQGEAIYSFPSGNDNGQRNMLPVAYSTDTFHHNPTERSYLPRTNLREDRTNVFTPDAPRNFYRSHSTPIHCICPFCGVLLLVQRHYGLIQCGNCRSLLSLGENGAPSVDLLLQSHSIGTCYGCNRFIIFPSGATSVRCGGCGTITVMTPRNMLSSAISSSNVTSRRSTPANQRQESSRFQETLSNAPSRTSHVATATNSLDSFNVDRSRPTRHCICRKCGIRLLFQGSPQRVQCGSCGFVTTLIEPLPSNSGIVILENPSPEATPKLLLGKLIAKGRKERV</sequence>
<dbReference type="PANTHER" id="PTHR31747:SF3">
    <property type="entry name" value="PROTEIN LSD1"/>
    <property type="match status" value="1"/>
</dbReference>
<evidence type="ECO:0000256" key="1">
    <source>
        <dbReference type="ARBA" id="ARBA00004123"/>
    </source>
</evidence>
<comment type="caution">
    <text evidence="5">The sequence shown here is derived from an EMBL/GenBank/DDBJ whole genome shotgun (WGS) entry which is preliminary data.</text>
</comment>
<protein>
    <recommendedName>
        <fullName evidence="4">Zinc finger LSD1-type domain-containing protein</fullName>
    </recommendedName>
</protein>
<comment type="subcellular location">
    <subcellularLocation>
        <location evidence="1">Nucleus</location>
    </subcellularLocation>
</comment>
<keyword evidence="6" id="KW-1185">Reference proteome</keyword>
<organism evidence="5 6">
    <name type="scientific">Galdieria partita</name>
    <dbReference type="NCBI Taxonomy" id="83374"/>
    <lineage>
        <taxon>Eukaryota</taxon>
        <taxon>Rhodophyta</taxon>
        <taxon>Bangiophyceae</taxon>
        <taxon>Galdieriales</taxon>
        <taxon>Galdieriaceae</taxon>
        <taxon>Galdieria</taxon>
    </lineage>
</organism>
<evidence type="ECO:0000256" key="2">
    <source>
        <dbReference type="ARBA" id="ARBA00023242"/>
    </source>
</evidence>
<proteinExistence type="predicted"/>
<keyword evidence="2" id="KW-0539">Nucleus</keyword>
<evidence type="ECO:0000313" key="5">
    <source>
        <dbReference type="EMBL" id="GJQ10076.1"/>
    </source>
</evidence>
<dbReference type="InterPro" id="IPR005735">
    <property type="entry name" value="Znf_LSD1"/>
</dbReference>